<protein>
    <submittedName>
        <fullName evidence="2">Uncharacterized protein</fullName>
    </submittedName>
</protein>
<gene>
    <name evidence="2" type="ORF">J4H92_00320</name>
</gene>
<feature type="transmembrane region" description="Helical" evidence="1">
    <location>
        <begin position="411"/>
        <end position="430"/>
    </location>
</feature>
<feature type="transmembrane region" description="Helical" evidence="1">
    <location>
        <begin position="25"/>
        <end position="49"/>
    </location>
</feature>
<feature type="transmembrane region" description="Helical" evidence="1">
    <location>
        <begin position="310"/>
        <end position="329"/>
    </location>
</feature>
<keyword evidence="1" id="KW-0472">Membrane</keyword>
<feature type="transmembrane region" description="Helical" evidence="1">
    <location>
        <begin position="113"/>
        <end position="136"/>
    </location>
</feature>
<feature type="transmembrane region" description="Helical" evidence="1">
    <location>
        <begin position="142"/>
        <end position="167"/>
    </location>
</feature>
<feature type="transmembrane region" description="Helical" evidence="1">
    <location>
        <begin position="174"/>
        <end position="195"/>
    </location>
</feature>
<organism evidence="2 3">
    <name type="scientific">Leucobacter weissii</name>
    <dbReference type="NCBI Taxonomy" id="1983706"/>
    <lineage>
        <taxon>Bacteria</taxon>
        <taxon>Bacillati</taxon>
        <taxon>Actinomycetota</taxon>
        <taxon>Actinomycetes</taxon>
        <taxon>Micrococcales</taxon>
        <taxon>Microbacteriaceae</taxon>
        <taxon>Leucobacter</taxon>
    </lineage>
</organism>
<feature type="transmembrane region" description="Helical" evidence="1">
    <location>
        <begin position="55"/>
        <end position="81"/>
    </location>
</feature>
<dbReference type="Proteomes" id="UP000664382">
    <property type="component" value="Unassembled WGS sequence"/>
</dbReference>
<dbReference type="EMBL" id="JAGDYM010000001">
    <property type="protein sequence ID" value="MBO1900392.1"/>
    <property type="molecule type" value="Genomic_DNA"/>
</dbReference>
<proteinExistence type="predicted"/>
<name>A0A939MKB3_9MICO</name>
<sequence length="501" mass="49602">MNGRATAALRIWRARGLRARGDRAYLLYLGLLVLLVVAAPLVRAVWLSLTSPAGIALLASAAAPGTAALVAAVLWAGALLLGRERGPALLPPFPSYALATSGLTRADAFRSPMLRAVALLTVATASTAALIGGGLLSSGSGGAAMGAAMFVAGGALVGVIAAVAWLAGQALPRAAVPLALGVLSLGAAAAAAPLLRSVTPWGWVGLLYPGGASPHALAALTALTALAVALVAAVPSLMSRIGTAELLAQAGRWDSATVHASGMDFGAAATVYRGRPHLGRRVRAIRPLGWQPAVFLLRDALGAARTPGRLLVGVLAVASAGAILALAFAPGAPGWALGAAAGLVLFAGLGPLTDGVRHAASVASDLPLYGIGDERLLASHALFPLLAALIVVLASAAACALLAGLSVPPPLVASSVLALLAVAVRIGQALKGPLPPALLTPIPTEVGDLGAVARLAWALDGPLLAGAAGISAALLFVSPILALVLAAVLAGLGARRWRRRG</sequence>
<comment type="caution">
    <text evidence="2">The sequence shown here is derived from an EMBL/GenBank/DDBJ whole genome shotgun (WGS) entry which is preliminary data.</text>
</comment>
<keyword evidence="1" id="KW-1133">Transmembrane helix</keyword>
<accession>A0A939MKB3</accession>
<feature type="transmembrane region" description="Helical" evidence="1">
    <location>
        <begin position="381"/>
        <end position="405"/>
    </location>
</feature>
<feature type="transmembrane region" description="Helical" evidence="1">
    <location>
        <begin position="215"/>
        <end position="234"/>
    </location>
</feature>
<evidence type="ECO:0000313" key="2">
    <source>
        <dbReference type="EMBL" id="MBO1900392.1"/>
    </source>
</evidence>
<evidence type="ECO:0000313" key="3">
    <source>
        <dbReference type="Proteomes" id="UP000664382"/>
    </source>
</evidence>
<keyword evidence="3" id="KW-1185">Reference proteome</keyword>
<dbReference type="AlphaFoldDB" id="A0A939MKB3"/>
<evidence type="ECO:0000256" key="1">
    <source>
        <dbReference type="SAM" id="Phobius"/>
    </source>
</evidence>
<feature type="transmembrane region" description="Helical" evidence="1">
    <location>
        <begin position="463"/>
        <end position="492"/>
    </location>
</feature>
<dbReference type="RefSeq" id="WP_208095031.1">
    <property type="nucleotide sequence ID" value="NZ_JAGDYM010000001.1"/>
</dbReference>
<keyword evidence="1" id="KW-0812">Transmembrane</keyword>
<reference evidence="2" key="1">
    <citation type="submission" date="2021-03" db="EMBL/GenBank/DDBJ databases">
        <title>Leucobacter chromiisoli sp. nov., isolated from chromium-containing soil of chemical plant.</title>
        <authorList>
            <person name="Xu Z."/>
        </authorList>
    </citation>
    <scope>NUCLEOTIDE SEQUENCE</scope>
    <source>
        <strain evidence="2">S27</strain>
    </source>
</reference>